<dbReference type="PaxDb" id="8022-A0A060VWV6"/>
<evidence type="ECO:0000256" key="4">
    <source>
        <dbReference type="ARBA" id="ARBA00022917"/>
    </source>
</evidence>
<dbReference type="STRING" id="8022.A0A060VWV6"/>
<proteinExistence type="predicted"/>
<sequence length="134" mass="14775">MVDSNEISFIRAGEGALKQAMEKANVAVLEPIMSVEIVAPDEFQGTVIAGVNRRHGVISGQDGAEGYFTLYADIPLNDMFGYATELRSCTEGKGEYTMEYSRYQPCLPGTQEELINKYLESTGQLPAKKGKWKN</sequence>
<keyword evidence="4" id="KW-0648">Protein biosynthesis</keyword>
<dbReference type="FunFam" id="3.30.70.240:FF:000001">
    <property type="entry name" value="Elongation factor G"/>
    <property type="match status" value="1"/>
</dbReference>
<dbReference type="PANTHER" id="PTHR43636">
    <property type="entry name" value="ELONGATION FACTOR G, MITOCHONDRIAL"/>
    <property type="match status" value="1"/>
</dbReference>
<name>A0A060VWV6_ONCMY</name>
<keyword evidence="3" id="KW-0251">Elongation factor</keyword>
<feature type="domain" description="Elongation factor EFG" evidence="6">
    <location>
        <begin position="27"/>
        <end position="114"/>
    </location>
</feature>
<dbReference type="SMART" id="SM00838">
    <property type="entry name" value="EFG_C"/>
    <property type="match status" value="1"/>
</dbReference>
<keyword evidence="2" id="KW-0547">Nucleotide-binding</keyword>
<evidence type="ECO:0000259" key="6">
    <source>
        <dbReference type="SMART" id="SM00838"/>
    </source>
</evidence>
<comment type="subcellular location">
    <subcellularLocation>
        <location evidence="1">Mitochondrion</location>
    </subcellularLocation>
</comment>
<evidence type="ECO:0000313" key="8">
    <source>
        <dbReference type="Proteomes" id="UP000193380"/>
    </source>
</evidence>
<dbReference type="PANTHER" id="PTHR43636:SF2">
    <property type="entry name" value="ELONGATION FACTOR G, MITOCHONDRIAL"/>
    <property type="match status" value="1"/>
</dbReference>
<dbReference type="Gene3D" id="3.30.70.240">
    <property type="match status" value="1"/>
</dbReference>
<evidence type="ECO:0000256" key="5">
    <source>
        <dbReference type="ARBA" id="ARBA00023134"/>
    </source>
</evidence>
<organism evidence="7 8">
    <name type="scientific">Oncorhynchus mykiss</name>
    <name type="common">Rainbow trout</name>
    <name type="synonym">Salmo gairdneri</name>
    <dbReference type="NCBI Taxonomy" id="8022"/>
    <lineage>
        <taxon>Eukaryota</taxon>
        <taxon>Metazoa</taxon>
        <taxon>Chordata</taxon>
        <taxon>Craniata</taxon>
        <taxon>Vertebrata</taxon>
        <taxon>Euteleostomi</taxon>
        <taxon>Actinopterygii</taxon>
        <taxon>Neopterygii</taxon>
        <taxon>Teleostei</taxon>
        <taxon>Protacanthopterygii</taxon>
        <taxon>Salmoniformes</taxon>
        <taxon>Salmonidae</taxon>
        <taxon>Salmoninae</taxon>
        <taxon>Oncorhynchus</taxon>
    </lineage>
</organism>
<evidence type="ECO:0000313" key="7">
    <source>
        <dbReference type="EMBL" id="CDQ59261.1"/>
    </source>
</evidence>
<dbReference type="GO" id="GO:0005525">
    <property type="term" value="F:GTP binding"/>
    <property type="evidence" value="ECO:0007669"/>
    <property type="project" value="UniProtKB-KW"/>
</dbReference>
<evidence type="ECO:0000256" key="3">
    <source>
        <dbReference type="ARBA" id="ARBA00022768"/>
    </source>
</evidence>
<dbReference type="EMBL" id="FR904320">
    <property type="protein sequence ID" value="CDQ59261.1"/>
    <property type="molecule type" value="Genomic_DNA"/>
</dbReference>
<dbReference type="GO" id="GO:0003746">
    <property type="term" value="F:translation elongation factor activity"/>
    <property type="evidence" value="ECO:0007669"/>
    <property type="project" value="UniProtKB-KW"/>
</dbReference>
<dbReference type="InterPro" id="IPR000640">
    <property type="entry name" value="EFG_V-like"/>
</dbReference>
<protein>
    <recommendedName>
        <fullName evidence="6">Elongation factor EFG domain-containing protein</fullName>
    </recommendedName>
</protein>
<dbReference type="GO" id="GO:0005739">
    <property type="term" value="C:mitochondrion"/>
    <property type="evidence" value="ECO:0007669"/>
    <property type="project" value="UniProtKB-SubCell"/>
</dbReference>
<dbReference type="AlphaFoldDB" id="A0A060VWV6"/>
<dbReference type="SUPFAM" id="SSF54980">
    <property type="entry name" value="EF-G C-terminal domain-like"/>
    <property type="match status" value="1"/>
</dbReference>
<dbReference type="CDD" id="cd04097">
    <property type="entry name" value="mtEFG1_C"/>
    <property type="match status" value="1"/>
</dbReference>
<gene>
    <name evidence="7" type="ORF">GSONMT00079504001</name>
</gene>
<dbReference type="Proteomes" id="UP000193380">
    <property type="component" value="Chromosome 24"/>
</dbReference>
<dbReference type="GO" id="GO:0003924">
    <property type="term" value="F:GTPase activity"/>
    <property type="evidence" value="ECO:0007669"/>
    <property type="project" value="TreeGrafter"/>
</dbReference>
<reference evidence="7 8" key="1">
    <citation type="journal article" date="2014" name="Nat. Commun.">
        <title>The rainbow trout genome provides novel insights into evolution after whole-genome duplication in vertebrates.</title>
        <authorList>
            <person name="Berthelot C."/>
            <person name="Brunet F."/>
            <person name="Chalopin D."/>
            <person name="Juanchich A."/>
            <person name="Bernard M."/>
            <person name="Noel B."/>
            <person name="Bento P."/>
            <person name="Da Silva C."/>
            <person name="Labadie K."/>
            <person name="Alberti A."/>
            <person name="Aury J.M."/>
            <person name="Louis A."/>
            <person name="Dehais P."/>
            <person name="Bardou P."/>
            <person name="Montfort J."/>
            <person name="Klopp C."/>
            <person name="Cabau C."/>
            <person name="Gaspin C."/>
            <person name="Thorgaard G.H."/>
            <person name="Boussaha M."/>
            <person name="Quillet E."/>
            <person name="Guyomard R."/>
            <person name="Galiana D."/>
            <person name="Bobe J."/>
            <person name="Volff J.N."/>
            <person name="Genet C."/>
            <person name="Wincker P."/>
            <person name="Jaillon O."/>
            <person name="Roest Crollius H."/>
            <person name="Guiguen Y."/>
        </authorList>
    </citation>
    <scope>NUCLEOTIDE SEQUENCE [LARGE SCALE GENOMIC DNA]</scope>
</reference>
<dbReference type="InterPro" id="IPR035649">
    <property type="entry name" value="EFG_V"/>
</dbReference>
<evidence type="ECO:0000256" key="1">
    <source>
        <dbReference type="ARBA" id="ARBA00004173"/>
    </source>
</evidence>
<accession>A0A060VWV6</accession>
<evidence type="ECO:0000256" key="2">
    <source>
        <dbReference type="ARBA" id="ARBA00022741"/>
    </source>
</evidence>
<keyword evidence="5" id="KW-0342">GTP-binding</keyword>
<dbReference type="InterPro" id="IPR035647">
    <property type="entry name" value="EFG_III/V"/>
</dbReference>
<dbReference type="GO" id="GO:0070125">
    <property type="term" value="P:mitochondrial translational elongation"/>
    <property type="evidence" value="ECO:0007669"/>
    <property type="project" value="TreeGrafter"/>
</dbReference>
<dbReference type="Pfam" id="PF00679">
    <property type="entry name" value="EFG_C"/>
    <property type="match status" value="1"/>
</dbReference>